<comment type="caution">
    <text evidence="1">The sequence shown here is derived from an EMBL/GenBank/DDBJ whole genome shotgun (WGS) entry which is preliminary data.</text>
</comment>
<sequence length="253" mass="29096">MMMMDISIELAHPNSHHQFQSHYSTNFHYEEPPYLYGATATETGDTPPSPQDVSYYHPQQIQENPIINTDSGLSYTNLDYANTNGSSVYHQNNYTETYPRPHLEVLLHEDGPDNPQMHNYVHDNKYHHHSIEIGDGSYHHSQLVSPTTAASACMDYQHLHRYKEEVMQGGEGHSRFQQHHVMHGLNHVPQHQPVLPTYKWMQVKRNVPKPSEVEIHQSIIITVPGKTWNITKSRTIGEIGKDDVTFRKSSVII</sequence>
<accession>A0ABQ9IYN0</accession>
<protein>
    <submittedName>
        <fullName evidence="1">Uncharacterized protein</fullName>
    </submittedName>
</protein>
<reference evidence="1" key="1">
    <citation type="journal article" date="2023" name="Insect Mol. Biol.">
        <title>Genome sequencing provides insights into the evolution of gene families encoding plant cell wall-degrading enzymes in longhorned beetles.</title>
        <authorList>
            <person name="Shin N.R."/>
            <person name="Okamura Y."/>
            <person name="Kirsch R."/>
            <person name="Pauchet Y."/>
        </authorList>
    </citation>
    <scope>NUCLEOTIDE SEQUENCE</scope>
    <source>
        <strain evidence="1">MMC_N1</strain>
    </source>
</reference>
<dbReference type="Proteomes" id="UP001162164">
    <property type="component" value="Unassembled WGS sequence"/>
</dbReference>
<organism evidence="1 2">
    <name type="scientific">Molorchus minor</name>
    <dbReference type="NCBI Taxonomy" id="1323400"/>
    <lineage>
        <taxon>Eukaryota</taxon>
        <taxon>Metazoa</taxon>
        <taxon>Ecdysozoa</taxon>
        <taxon>Arthropoda</taxon>
        <taxon>Hexapoda</taxon>
        <taxon>Insecta</taxon>
        <taxon>Pterygota</taxon>
        <taxon>Neoptera</taxon>
        <taxon>Endopterygota</taxon>
        <taxon>Coleoptera</taxon>
        <taxon>Polyphaga</taxon>
        <taxon>Cucujiformia</taxon>
        <taxon>Chrysomeloidea</taxon>
        <taxon>Cerambycidae</taxon>
        <taxon>Lamiinae</taxon>
        <taxon>Monochamini</taxon>
        <taxon>Molorchus</taxon>
    </lineage>
</organism>
<keyword evidence="2" id="KW-1185">Reference proteome</keyword>
<dbReference type="EMBL" id="JAPWTJ010001816">
    <property type="protein sequence ID" value="KAJ8969363.1"/>
    <property type="molecule type" value="Genomic_DNA"/>
</dbReference>
<gene>
    <name evidence="1" type="ORF">NQ317_004635</name>
</gene>
<evidence type="ECO:0000313" key="2">
    <source>
        <dbReference type="Proteomes" id="UP001162164"/>
    </source>
</evidence>
<name>A0ABQ9IYN0_9CUCU</name>
<proteinExistence type="predicted"/>
<evidence type="ECO:0000313" key="1">
    <source>
        <dbReference type="EMBL" id="KAJ8969363.1"/>
    </source>
</evidence>